<dbReference type="Proteomes" id="UP000829398">
    <property type="component" value="Chromosome 5"/>
</dbReference>
<dbReference type="EMBL" id="CM039174">
    <property type="protein sequence ID" value="KAH9755749.1"/>
    <property type="molecule type" value="Genomic_DNA"/>
</dbReference>
<evidence type="ECO:0000313" key="1">
    <source>
        <dbReference type="EMBL" id="KAH9755749.1"/>
    </source>
</evidence>
<sequence>MITLPPSGSIDSIRTLRMAVYGMLILGPSQHYWFNFLSRILPKRDALTTLKKIFMGQAIYGPLTTTIFFSYNAALQDSVKYNTCWSPIGDKYSLFGHDRILSSICCNTTITWLSPACATGAVWGETTGEIVARLKRDLLPTMGRNLVYWPICDFITFKFIPVHLQPLVNSSFAYVWTIYLTYKASLNLIVDVKVLFSLNKIRDLGILHHLTGTDSALALNVDNRAMVNQIGNILLGLNSVLYLLQK</sequence>
<reference evidence="2" key="1">
    <citation type="journal article" date="2023" name="Hortic. Res.">
        <title>A chromosome-level phased genome enabling allele-level studies in sweet orange: a case study on citrus Huanglongbing tolerance.</title>
        <authorList>
            <person name="Wu B."/>
            <person name="Yu Q."/>
            <person name="Deng Z."/>
            <person name="Duan Y."/>
            <person name="Luo F."/>
            <person name="Gmitter F. Jr."/>
        </authorList>
    </citation>
    <scope>NUCLEOTIDE SEQUENCE [LARGE SCALE GENOMIC DNA]</scope>
    <source>
        <strain evidence="2">cv. Valencia</strain>
    </source>
</reference>
<proteinExistence type="predicted"/>
<evidence type="ECO:0000313" key="2">
    <source>
        <dbReference type="Proteomes" id="UP000829398"/>
    </source>
</evidence>
<organism evidence="1 2">
    <name type="scientific">Citrus sinensis</name>
    <name type="common">Sweet orange</name>
    <name type="synonym">Citrus aurantium var. sinensis</name>
    <dbReference type="NCBI Taxonomy" id="2711"/>
    <lineage>
        <taxon>Eukaryota</taxon>
        <taxon>Viridiplantae</taxon>
        <taxon>Streptophyta</taxon>
        <taxon>Embryophyta</taxon>
        <taxon>Tracheophyta</taxon>
        <taxon>Spermatophyta</taxon>
        <taxon>Magnoliopsida</taxon>
        <taxon>eudicotyledons</taxon>
        <taxon>Gunneridae</taxon>
        <taxon>Pentapetalae</taxon>
        <taxon>rosids</taxon>
        <taxon>malvids</taxon>
        <taxon>Sapindales</taxon>
        <taxon>Rutaceae</taxon>
        <taxon>Aurantioideae</taxon>
        <taxon>Citrus</taxon>
    </lineage>
</organism>
<name>A0ACB8KN44_CITSI</name>
<comment type="caution">
    <text evidence="1">The sequence shown here is derived from an EMBL/GenBank/DDBJ whole genome shotgun (WGS) entry which is preliminary data.</text>
</comment>
<gene>
    <name evidence="1" type="ORF">KPL71_015885</name>
</gene>
<protein>
    <submittedName>
        <fullName evidence="1">Peroxisomal membrane 22 kDa family protein</fullName>
    </submittedName>
</protein>
<accession>A0ACB8KN44</accession>
<keyword evidence="2" id="KW-1185">Reference proteome</keyword>